<sequence length="111" mass="12194">MKNIGKNWPAIRQVAYSVLAALLALGVALNVITEDQSTQWLSIATSILGALGLLVANLFVDRTSPAQEAKIEQAVEVGLERAAQRVQPQVQAGIDHMNDLREQYVDPFIRR</sequence>
<evidence type="ECO:0000256" key="1">
    <source>
        <dbReference type="SAM" id="Phobius"/>
    </source>
</evidence>
<dbReference type="Proteomes" id="UP000011731">
    <property type="component" value="Unassembled WGS sequence"/>
</dbReference>
<proteinExistence type="predicted"/>
<dbReference type="RefSeq" id="WP_003938822.1">
    <property type="nucleotide sequence ID" value="NZ_AOEX01000093.1"/>
</dbReference>
<reference evidence="2 3" key="1">
    <citation type="journal article" date="2013" name="Genome Announc.">
        <title>Draft Genome Sequence of Rhodococcus ruber Strain BKS 20-38.</title>
        <authorList>
            <person name="Bala M."/>
            <person name="Kumar S."/>
            <person name="Raghava G.P."/>
            <person name="Mayilraj S."/>
        </authorList>
    </citation>
    <scope>NUCLEOTIDE SEQUENCE [LARGE SCALE GENOMIC DNA]</scope>
    <source>
        <strain evidence="2 3">BKS 20-38</strain>
    </source>
</reference>
<dbReference type="EMBL" id="AOEX01000093">
    <property type="protein sequence ID" value="EME53719.1"/>
    <property type="molecule type" value="Genomic_DNA"/>
</dbReference>
<evidence type="ECO:0000313" key="2">
    <source>
        <dbReference type="EMBL" id="EME53719.1"/>
    </source>
</evidence>
<evidence type="ECO:0008006" key="4">
    <source>
        <dbReference type="Google" id="ProtNLM"/>
    </source>
</evidence>
<comment type="caution">
    <text evidence="2">The sequence shown here is derived from an EMBL/GenBank/DDBJ whole genome shotgun (WGS) entry which is preliminary data.</text>
</comment>
<name>M2YZE3_9NOCA</name>
<keyword evidence="3" id="KW-1185">Reference proteome</keyword>
<protein>
    <recommendedName>
        <fullName evidence="4">Holin</fullName>
    </recommendedName>
</protein>
<dbReference type="AlphaFoldDB" id="M2YZE3"/>
<keyword evidence="1" id="KW-0472">Membrane</keyword>
<feature type="transmembrane region" description="Helical" evidence="1">
    <location>
        <begin position="40"/>
        <end position="60"/>
    </location>
</feature>
<gene>
    <name evidence="2" type="ORF">G352_23806</name>
</gene>
<accession>M2YZE3</accession>
<dbReference type="GeneID" id="66836576"/>
<keyword evidence="1" id="KW-1133">Transmembrane helix</keyword>
<organism evidence="2 3">
    <name type="scientific">Rhodococcus ruber BKS 20-38</name>
    <dbReference type="NCBI Taxonomy" id="1278076"/>
    <lineage>
        <taxon>Bacteria</taxon>
        <taxon>Bacillati</taxon>
        <taxon>Actinomycetota</taxon>
        <taxon>Actinomycetes</taxon>
        <taxon>Mycobacteriales</taxon>
        <taxon>Nocardiaceae</taxon>
        <taxon>Rhodococcus</taxon>
    </lineage>
</organism>
<dbReference type="PATRIC" id="fig|1278076.4.peg.4876"/>
<keyword evidence="1" id="KW-0812">Transmembrane</keyword>
<evidence type="ECO:0000313" key="3">
    <source>
        <dbReference type="Proteomes" id="UP000011731"/>
    </source>
</evidence>